<feature type="region of interest" description="Disordered" evidence="1">
    <location>
        <begin position="1"/>
        <end position="47"/>
    </location>
</feature>
<evidence type="ECO:0000313" key="3">
    <source>
        <dbReference type="Proteomes" id="UP000308768"/>
    </source>
</evidence>
<sequence>MRSFGASTADRDASKSRRAFRRPRRAMPLARRSKRIERRDAGHPSPSTLQALRYACTTARRHDQGVRRSAGPVPQHKVIWALSEIPAAPSPRTGPGAGLHAFVVARANGFGGGGGSSRYRKARYLGGRFEPVIRPARFLLLRLRALSALPILPLGSFACTSPM</sequence>
<dbReference type="EMBL" id="NAJN01000511">
    <property type="protein sequence ID" value="TKA72242.1"/>
    <property type="molecule type" value="Genomic_DNA"/>
</dbReference>
<dbReference type="AlphaFoldDB" id="A0A4U0X6W1"/>
<proteinExistence type="predicted"/>
<keyword evidence="3" id="KW-1185">Reference proteome</keyword>
<feature type="compositionally biased region" description="Basic residues" evidence="1">
    <location>
        <begin position="16"/>
        <end position="36"/>
    </location>
</feature>
<evidence type="ECO:0000313" key="2">
    <source>
        <dbReference type="EMBL" id="TKA72242.1"/>
    </source>
</evidence>
<dbReference type="Proteomes" id="UP000308768">
    <property type="component" value="Unassembled WGS sequence"/>
</dbReference>
<gene>
    <name evidence="2" type="ORF">B0A49_06069</name>
</gene>
<protein>
    <submittedName>
        <fullName evidence="2">Uncharacterized protein</fullName>
    </submittedName>
</protein>
<comment type="caution">
    <text evidence="2">The sequence shown here is derived from an EMBL/GenBank/DDBJ whole genome shotgun (WGS) entry which is preliminary data.</text>
</comment>
<evidence type="ECO:0000256" key="1">
    <source>
        <dbReference type="SAM" id="MobiDB-lite"/>
    </source>
</evidence>
<name>A0A4U0X6W1_9PEZI</name>
<organism evidence="2 3">
    <name type="scientific">Cryomyces minteri</name>
    <dbReference type="NCBI Taxonomy" id="331657"/>
    <lineage>
        <taxon>Eukaryota</taxon>
        <taxon>Fungi</taxon>
        <taxon>Dikarya</taxon>
        <taxon>Ascomycota</taxon>
        <taxon>Pezizomycotina</taxon>
        <taxon>Dothideomycetes</taxon>
        <taxon>Dothideomycetes incertae sedis</taxon>
        <taxon>Cryomyces</taxon>
    </lineage>
</organism>
<reference evidence="2 3" key="1">
    <citation type="submission" date="2017-03" db="EMBL/GenBank/DDBJ databases">
        <title>Genomes of endolithic fungi from Antarctica.</title>
        <authorList>
            <person name="Coleine C."/>
            <person name="Masonjones S."/>
            <person name="Stajich J.E."/>
        </authorList>
    </citation>
    <scope>NUCLEOTIDE SEQUENCE [LARGE SCALE GENOMIC DNA]</scope>
    <source>
        <strain evidence="2 3">CCFEE 5187</strain>
    </source>
</reference>
<accession>A0A4U0X6W1</accession>